<dbReference type="PANTHER" id="PTHR17630:SF44">
    <property type="entry name" value="PROTEIN AIM2"/>
    <property type="match status" value="1"/>
</dbReference>
<dbReference type="EMBL" id="JADGKB010000161">
    <property type="protein sequence ID" value="KAJ3251931.1"/>
    <property type="molecule type" value="Genomic_DNA"/>
</dbReference>
<accession>A0AAD5U9Z3</accession>
<feature type="domain" description="Dienelactone hydrolase" evidence="1">
    <location>
        <begin position="87"/>
        <end position="218"/>
    </location>
</feature>
<dbReference type="GO" id="GO:0016787">
    <property type="term" value="F:hydrolase activity"/>
    <property type="evidence" value="ECO:0007669"/>
    <property type="project" value="InterPro"/>
</dbReference>
<dbReference type="Proteomes" id="UP001210925">
    <property type="component" value="Unassembled WGS sequence"/>
</dbReference>
<sequence>MLTDACAEGFLWNGTPTGSIIQLGDLDCYVSTPSTKKQSTAILFVHDIFGIQFQNNKLLCDRLAAQSGNITMDFREFLGLFPTEDNLKRVEQSIKDLNALGKTEIGAIGYCWGGKYSLHFGQKGLKAVGTAHPSRLEPEQDISGIKVPTLLLLAEHDQSFEGETRTKTLDLLKKNQVDLTVVEFPGTTHGFAVRGDEQVVKDARDKACSTAAAFFDKHLNQ</sequence>
<evidence type="ECO:0000259" key="1">
    <source>
        <dbReference type="Pfam" id="PF01738"/>
    </source>
</evidence>
<dbReference type="Gene3D" id="3.40.50.1820">
    <property type="entry name" value="alpha/beta hydrolase"/>
    <property type="match status" value="1"/>
</dbReference>
<dbReference type="InterPro" id="IPR002925">
    <property type="entry name" value="Dienelactn_hydro"/>
</dbReference>
<dbReference type="PANTHER" id="PTHR17630">
    <property type="entry name" value="DIENELACTONE HYDROLASE"/>
    <property type="match status" value="1"/>
</dbReference>
<reference evidence="3" key="1">
    <citation type="submission" date="2020-05" db="EMBL/GenBank/DDBJ databases">
        <title>Phylogenomic resolution of chytrid fungi.</title>
        <authorList>
            <person name="Stajich J.E."/>
            <person name="Amses K."/>
            <person name="Simmons R."/>
            <person name="Seto K."/>
            <person name="Myers J."/>
            <person name="Bonds A."/>
            <person name="Quandt C.A."/>
            <person name="Barry K."/>
            <person name="Liu P."/>
            <person name="Grigoriev I."/>
            <person name="Longcore J.E."/>
            <person name="James T.Y."/>
        </authorList>
    </citation>
    <scope>NUCLEOTIDE SEQUENCE</scope>
    <source>
        <strain evidence="3">PLAUS21</strain>
    </source>
</reference>
<evidence type="ECO:0000313" key="2">
    <source>
        <dbReference type="EMBL" id="KAJ3251931.1"/>
    </source>
</evidence>
<comment type="caution">
    <text evidence="3">The sequence shown here is derived from an EMBL/GenBank/DDBJ whole genome shotgun (WGS) entry which is preliminary data.</text>
</comment>
<dbReference type="Pfam" id="PF01738">
    <property type="entry name" value="DLH"/>
    <property type="match status" value="1"/>
</dbReference>
<evidence type="ECO:0000313" key="4">
    <source>
        <dbReference type="Proteomes" id="UP001210925"/>
    </source>
</evidence>
<keyword evidence="4" id="KW-1185">Reference proteome</keyword>
<dbReference type="EMBL" id="JADGKB010000161">
    <property type="protein sequence ID" value="KAJ3251937.1"/>
    <property type="molecule type" value="Genomic_DNA"/>
</dbReference>
<proteinExistence type="predicted"/>
<organism evidence="3 4">
    <name type="scientific">Boothiomyces macroporosus</name>
    <dbReference type="NCBI Taxonomy" id="261099"/>
    <lineage>
        <taxon>Eukaryota</taxon>
        <taxon>Fungi</taxon>
        <taxon>Fungi incertae sedis</taxon>
        <taxon>Chytridiomycota</taxon>
        <taxon>Chytridiomycota incertae sedis</taxon>
        <taxon>Chytridiomycetes</taxon>
        <taxon>Rhizophydiales</taxon>
        <taxon>Terramycetaceae</taxon>
        <taxon>Boothiomyces</taxon>
    </lineage>
</organism>
<protein>
    <recommendedName>
        <fullName evidence="1">Dienelactone hydrolase domain-containing protein</fullName>
    </recommendedName>
</protein>
<dbReference type="SUPFAM" id="SSF53474">
    <property type="entry name" value="alpha/beta-Hydrolases"/>
    <property type="match status" value="1"/>
</dbReference>
<dbReference type="InterPro" id="IPR029058">
    <property type="entry name" value="AB_hydrolase_fold"/>
</dbReference>
<evidence type="ECO:0000313" key="3">
    <source>
        <dbReference type="EMBL" id="KAJ3251937.1"/>
    </source>
</evidence>
<gene>
    <name evidence="2" type="ORF">HK103_001996</name>
    <name evidence="3" type="ORF">HK103_002002</name>
</gene>
<name>A0AAD5U9Z3_9FUNG</name>
<dbReference type="AlphaFoldDB" id="A0AAD5U9Z3"/>